<dbReference type="SUPFAM" id="SSF55424">
    <property type="entry name" value="FAD/NAD-linked reductases, dimerisation (C-terminal) domain"/>
    <property type="match status" value="1"/>
</dbReference>
<evidence type="ECO:0000256" key="3">
    <source>
        <dbReference type="ARBA" id="ARBA00022827"/>
    </source>
</evidence>
<feature type="domain" description="Reductase C-terminal" evidence="6">
    <location>
        <begin position="321"/>
        <end position="393"/>
    </location>
</feature>
<evidence type="ECO:0000256" key="2">
    <source>
        <dbReference type="ARBA" id="ARBA00022630"/>
    </source>
</evidence>
<dbReference type="Gene3D" id="3.50.50.60">
    <property type="entry name" value="FAD/NAD(P)-binding domain"/>
    <property type="match status" value="2"/>
</dbReference>
<dbReference type="SUPFAM" id="SSF51905">
    <property type="entry name" value="FAD/NAD(P)-binding domain"/>
    <property type="match status" value="2"/>
</dbReference>
<keyword evidence="2" id="KW-0285">Flavoprotein</keyword>
<evidence type="ECO:0000256" key="1">
    <source>
        <dbReference type="ARBA" id="ARBA00001974"/>
    </source>
</evidence>
<dbReference type="GO" id="GO:0016651">
    <property type="term" value="F:oxidoreductase activity, acting on NAD(P)H"/>
    <property type="evidence" value="ECO:0007669"/>
    <property type="project" value="TreeGrafter"/>
</dbReference>
<dbReference type="InterPro" id="IPR036188">
    <property type="entry name" value="FAD/NAD-bd_sf"/>
</dbReference>
<dbReference type="PRINTS" id="PR00368">
    <property type="entry name" value="FADPNR"/>
</dbReference>
<evidence type="ECO:0000259" key="6">
    <source>
        <dbReference type="Pfam" id="PF14759"/>
    </source>
</evidence>
<keyword evidence="3" id="KW-0274">FAD</keyword>
<accession>A0AAU2AEM7</accession>
<dbReference type="EMBL" id="CP108222">
    <property type="protein sequence ID" value="WTT22675.1"/>
    <property type="molecule type" value="Genomic_DNA"/>
</dbReference>
<feature type="domain" description="FAD/NAD(P)-binding" evidence="5">
    <location>
        <begin position="4"/>
        <end position="300"/>
    </location>
</feature>
<gene>
    <name evidence="7" type="ORF">OHA22_47635</name>
</gene>
<keyword evidence="4" id="KW-0560">Oxidoreductase</keyword>
<dbReference type="PANTHER" id="PTHR43557:SF2">
    <property type="entry name" value="RIESKE DOMAIN-CONTAINING PROTEIN-RELATED"/>
    <property type="match status" value="1"/>
</dbReference>
<reference evidence="7" key="1">
    <citation type="submission" date="2022-10" db="EMBL/GenBank/DDBJ databases">
        <title>The complete genomes of actinobacterial strains from the NBC collection.</title>
        <authorList>
            <person name="Joergensen T.S."/>
            <person name="Alvarez Arevalo M."/>
            <person name="Sterndorff E.B."/>
            <person name="Faurdal D."/>
            <person name="Vuksanovic O."/>
            <person name="Mourched A.-S."/>
            <person name="Charusanti P."/>
            <person name="Shaw S."/>
            <person name="Blin K."/>
            <person name="Weber T."/>
        </authorList>
    </citation>
    <scope>NUCLEOTIDE SEQUENCE</scope>
    <source>
        <strain evidence="7">NBC_00093</strain>
    </source>
</reference>
<dbReference type="Pfam" id="PF14759">
    <property type="entry name" value="Reductase_C"/>
    <property type="match status" value="1"/>
</dbReference>
<evidence type="ECO:0000259" key="5">
    <source>
        <dbReference type="Pfam" id="PF07992"/>
    </source>
</evidence>
<dbReference type="InterPro" id="IPR023753">
    <property type="entry name" value="FAD/NAD-binding_dom"/>
</dbReference>
<protein>
    <submittedName>
        <fullName evidence="7">FAD-dependent oxidoreductase</fullName>
    </submittedName>
</protein>
<dbReference type="PRINTS" id="PR00411">
    <property type="entry name" value="PNDRDTASEI"/>
</dbReference>
<evidence type="ECO:0000313" key="7">
    <source>
        <dbReference type="EMBL" id="WTT22675.1"/>
    </source>
</evidence>
<name>A0AAU2AEM7_9ACTN</name>
<dbReference type="InterPro" id="IPR016156">
    <property type="entry name" value="FAD/NAD-linked_Rdtase_dimer_sf"/>
</dbReference>
<evidence type="ECO:0000256" key="4">
    <source>
        <dbReference type="ARBA" id="ARBA00023002"/>
    </source>
</evidence>
<dbReference type="Pfam" id="PF07992">
    <property type="entry name" value="Pyr_redox_2"/>
    <property type="match status" value="1"/>
</dbReference>
<sequence>MLSNIVVVGGSVAGVQALETLRAAGYDGRLTLVGADPELPYNPTPLSKELLIGEMEEDEVRLISEDDLADLRVDLHLGTPANSLDPASRKLGVGASHLPYDGLIIATGSQAVRPRGWFGLDGVHTLRTLDDARRIKEAMSTGSPSVVVVGAGFIGCEIAAAARHFGLDVTLVEAAPSALQRAVRPDLAEPVVRLHRANGVRVTCGVGVARLLGTDRVDKVELTDGTVLDADLVVVGIGAVPATGWLADSGLAVDDGVVTDATLRTSAAGVYAVGDAARWPRPGTDETIRVEHWTNAREQGRRAALNLLDPGAAEPYSGVPYVWSDQFGQRLQLAGTARAEHVHFLDGGPEEESYLAVLGDGETVVGAVGFGGNFRQFNRARRLVAGGASWSETVGRDA</sequence>
<dbReference type="PANTHER" id="PTHR43557">
    <property type="entry name" value="APOPTOSIS-INDUCING FACTOR 1"/>
    <property type="match status" value="1"/>
</dbReference>
<dbReference type="InterPro" id="IPR050446">
    <property type="entry name" value="FAD-oxidoreductase/Apoptosis"/>
</dbReference>
<dbReference type="InterPro" id="IPR028202">
    <property type="entry name" value="Reductase_C"/>
</dbReference>
<dbReference type="GO" id="GO:0005737">
    <property type="term" value="C:cytoplasm"/>
    <property type="evidence" value="ECO:0007669"/>
    <property type="project" value="TreeGrafter"/>
</dbReference>
<proteinExistence type="predicted"/>
<comment type="cofactor">
    <cofactor evidence="1">
        <name>FAD</name>
        <dbReference type="ChEBI" id="CHEBI:57692"/>
    </cofactor>
</comment>
<organism evidence="7">
    <name type="scientific">Streptomyces sp. NBC_00093</name>
    <dbReference type="NCBI Taxonomy" id="2975649"/>
    <lineage>
        <taxon>Bacteria</taxon>
        <taxon>Bacillati</taxon>
        <taxon>Actinomycetota</taxon>
        <taxon>Actinomycetes</taxon>
        <taxon>Kitasatosporales</taxon>
        <taxon>Streptomycetaceae</taxon>
        <taxon>Streptomyces</taxon>
    </lineage>
</organism>
<dbReference type="AlphaFoldDB" id="A0AAU2AEM7"/>
<dbReference type="Gene3D" id="3.30.390.30">
    <property type="match status" value="1"/>
</dbReference>